<comment type="caution">
    <text evidence="7">The sequence shown here is derived from an EMBL/GenBank/DDBJ whole genome shotgun (WGS) entry which is preliminary data.</text>
</comment>
<dbReference type="InterPro" id="IPR036034">
    <property type="entry name" value="PDZ_sf"/>
</dbReference>
<dbReference type="AlphaFoldDB" id="A0A1F5KEK8"/>
<dbReference type="InterPro" id="IPR055210">
    <property type="entry name" value="CtpA/B_N"/>
</dbReference>
<evidence type="ECO:0000313" key="8">
    <source>
        <dbReference type="Proteomes" id="UP000176527"/>
    </source>
</evidence>
<accession>A0A1F5KEK8</accession>
<dbReference type="GO" id="GO:0030288">
    <property type="term" value="C:outer membrane-bounded periplasmic space"/>
    <property type="evidence" value="ECO:0007669"/>
    <property type="project" value="TreeGrafter"/>
</dbReference>
<proteinExistence type="inferred from homology"/>
<dbReference type="GO" id="GO:0007165">
    <property type="term" value="P:signal transduction"/>
    <property type="evidence" value="ECO:0007669"/>
    <property type="project" value="TreeGrafter"/>
</dbReference>
<dbReference type="SUPFAM" id="SSF52096">
    <property type="entry name" value="ClpP/crotonase"/>
    <property type="match status" value="1"/>
</dbReference>
<dbReference type="NCBIfam" id="TIGR00225">
    <property type="entry name" value="prc"/>
    <property type="match status" value="1"/>
</dbReference>
<evidence type="ECO:0000256" key="1">
    <source>
        <dbReference type="ARBA" id="ARBA00009179"/>
    </source>
</evidence>
<dbReference type="Proteomes" id="UP000176527">
    <property type="component" value="Unassembled WGS sequence"/>
</dbReference>
<evidence type="ECO:0000256" key="2">
    <source>
        <dbReference type="ARBA" id="ARBA00022670"/>
    </source>
</evidence>
<keyword evidence="3 5" id="KW-0378">Hydrolase</keyword>
<evidence type="ECO:0000313" key="7">
    <source>
        <dbReference type="EMBL" id="OGE39308.1"/>
    </source>
</evidence>
<dbReference type="PROSITE" id="PS50106">
    <property type="entry name" value="PDZ"/>
    <property type="match status" value="1"/>
</dbReference>
<evidence type="ECO:0000259" key="6">
    <source>
        <dbReference type="PROSITE" id="PS50106"/>
    </source>
</evidence>
<dbReference type="CDD" id="cd06782">
    <property type="entry name" value="cpPDZ_CPP-like"/>
    <property type="match status" value="1"/>
</dbReference>
<dbReference type="Gene3D" id="2.30.42.10">
    <property type="match status" value="1"/>
</dbReference>
<dbReference type="SMART" id="SM00245">
    <property type="entry name" value="TSPc"/>
    <property type="match status" value="1"/>
</dbReference>
<dbReference type="InterPro" id="IPR004447">
    <property type="entry name" value="Peptidase_S41A"/>
</dbReference>
<evidence type="ECO:0000256" key="5">
    <source>
        <dbReference type="RuleBase" id="RU004404"/>
    </source>
</evidence>
<gene>
    <name evidence="7" type="ORF">A3F00_02515</name>
</gene>
<dbReference type="SMART" id="SM00228">
    <property type="entry name" value="PDZ"/>
    <property type="match status" value="1"/>
</dbReference>
<dbReference type="EMBL" id="MFDE01000002">
    <property type="protein sequence ID" value="OGE39308.1"/>
    <property type="molecule type" value="Genomic_DNA"/>
</dbReference>
<dbReference type="Gene3D" id="3.30.750.44">
    <property type="match status" value="1"/>
</dbReference>
<name>A0A1F5KEK8_9BACT</name>
<sequence length="412" mass="45729">MKDLLKRLNASAILIAVLTFVLGWQLGQKEIDLRWKNYRPALKVENKLPPESVNIDFQLFWDTWDLVSKKYLIKKDVDSEKLFYGAISGMVAALGDPYTVFLPPDQQKSSKEELNGSFEGVGIQLGFNKEKRLVVIAPLEGTPAEKAGIQPEDIIVKIDSKDTLNISLPEAVRLIRGPKNTEVILTIYREGDTNTREVRLKRETIIVKSVSLKVEQSKQGRKVAVIKLSRFGERTQDEWNDAVSNLLSDGVQAVVLDLRNNPGGFLDGAVFIASEFLSSGDVVLQENYQGQRNSYKVNRSGKILKLPLVVLINKGSASASEIVAGAIQDRKRGKLVGEKSFGKGTIQEAEDLPGGSGIHITTAKWLTPSGKWVNETEGLEPDIKVEIPKDREVKEGEIKNDIQLEKALEILE</sequence>
<dbReference type="GO" id="GO:0004175">
    <property type="term" value="F:endopeptidase activity"/>
    <property type="evidence" value="ECO:0007669"/>
    <property type="project" value="TreeGrafter"/>
</dbReference>
<organism evidence="7 8">
    <name type="scientific">Candidatus Daviesbacteria bacterium RIFCSPHIGHO2_12_FULL_37_11</name>
    <dbReference type="NCBI Taxonomy" id="1797777"/>
    <lineage>
        <taxon>Bacteria</taxon>
        <taxon>Candidatus Daviesiibacteriota</taxon>
    </lineage>
</organism>
<keyword evidence="4 5" id="KW-0720">Serine protease</keyword>
<reference evidence="7 8" key="1">
    <citation type="journal article" date="2016" name="Nat. Commun.">
        <title>Thousands of microbial genomes shed light on interconnected biogeochemical processes in an aquifer system.</title>
        <authorList>
            <person name="Anantharaman K."/>
            <person name="Brown C.T."/>
            <person name="Hug L.A."/>
            <person name="Sharon I."/>
            <person name="Castelle C.J."/>
            <person name="Probst A.J."/>
            <person name="Thomas B.C."/>
            <person name="Singh A."/>
            <person name="Wilkins M.J."/>
            <person name="Karaoz U."/>
            <person name="Brodie E.L."/>
            <person name="Williams K.H."/>
            <person name="Hubbard S.S."/>
            <person name="Banfield J.F."/>
        </authorList>
    </citation>
    <scope>NUCLEOTIDE SEQUENCE [LARGE SCALE GENOMIC DNA]</scope>
</reference>
<dbReference type="PANTHER" id="PTHR32060">
    <property type="entry name" value="TAIL-SPECIFIC PROTEASE"/>
    <property type="match status" value="1"/>
</dbReference>
<dbReference type="GO" id="GO:0006508">
    <property type="term" value="P:proteolysis"/>
    <property type="evidence" value="ECO:0007669"/>
    <property type="project" value="UniProtKB-KW"/>
</dbReference>
<dbReference type="Pfam" id="PF17820">
    <property type="entry name" value="PDZ_6"/>
    <property type="match status" value="1"/>
</dbReference>
<comment type="similarity">
    <text evidence="1 5">Belongs to the peptidase S41A family.</text>
</comment>
<protein>
    <recommendedName>
        <fullName evidence="6">PDZ domain-containing protein</fullName>
    </recommendedName>
</protein>
<dbReference type="FunFam" id="2.30.42.10:FF:000063">
    <property type="entry name" value="Peptidase, S41 family"/>
    <property type="match status" value="1"/>
</dbReference>
<dbReference type="Gene3D" id="3.90.226.10">
    <property type="entry name" value="2-enoyl-CoA Hydratase, Chain A, domain 1"/>
    <property type="match status" value="1"/>
</dbReference>
<keyword evidence="2 5" id="KW-0645">Protease</keyword>
<dbReference type="PANTHER" id="PTHR32060:SF30">
    <property type="entry name" value="CARBOXY-TERMINAL PROCESSING PROTEASE CTPA"/>
    <property type="match status" value="1"/>
</dbReference>
<dbReference type="Pfam" id="PF03572">
    <property type="entry name" value="Peptidase_S41"/>
    <property type="match status" value="1"/>
</dbReference>
<dbReference type="InterPro" id="IPR041489">
    <property type="entry name" value="PDZ_6"/>
</dbReference>
<dbReference type="Pfam" id="PF22694">
    <property type="entry name" value="CtpB_N-like"/>
    <property type="match status" value="1"/>
</dbReference>
<dbReference type="CDD" id="cd07560">
    <property type="entry name" value="Peptidase_S41_CPP"/>
    <property type="match status" value="1"/>
</dbReference>
<dbReference type="InterPro" id="IPR001478">
    <property type="entry name" value="PDZ"/>
</dbReference>
<dbReference type="InterPro" id="IPR005151">
    <property type="entry name" value="Tail-specific_protease"/>
</dbReference>
<evidence type="ECO:0000256" key="4">
    <source>
        <dbReference type="ARBA" id="ARBA00022825"/>
    </source>
</evidence>
<feature type="domain" description="PDZ" evidence="6">
    <location>
        <begin position="99"/>
        <end position="190"/>
    </location>
</feature>
<dbReference type="InterPro" id="IPR029045">
    <property type="entry name" value="ClpP/crotonase-like_dom_sf"/>
</dbReference>
<dbReference type="SUPFAM" id="SSF50156">
    <property type="entry name" value="PDZ domain-like"/>
    <property type="match status" value="1"/>
</dbReference>
<dbReference type="GO" id="GO:0008236">
    <property type="term" value="F:serine-type peptidase activity"/>
    <property type="evidence" value="ECO:0007669"/>
    <property type="project" value="UniProtKB-KW"/>
</dbReference>
<evidence type="ECO:0000256" key="3">
    <source>
        <dbReference type="ARBA" id="ARBA00022801"/>
    </source>
</evidence>